<feature type="compositionally biased region" description="Acidic residues" evidence="1">
    <location>
        <begin position="131"/>
        <end position="170"/>
    </location>
</feature>
<feature type="region of interest" description="Disordered" evidence="1">
    <location>
        <begin position="34"/>
        <end position="84"/>
    </location>
</feature>
<gene>
    <name evidence="2" type="ORF">Tco_0752559</name>
</gene>
<dbReference type="EMBL" id="BQNB010011093">
    <property type="protein sequence ID" value="GJS86018.1"/>
    <property type="molecule type" value="Genomic_DNA"/>
</dbReference>
<feature type="compositionally biased region" description="Acidic residues" evidence="1">
    <location>
        <begin position="189"/>
        <end position="201"/>
    </location>
</feature>
<feature type="compositionally biased region" description="Basic and acidic residues" evidence="1">
    <location>
        <begin position="513"/>
        <end position="526"/>
    </location>
</feature>
<comment type="caution">
    <text evidence="2">The sequence shown here is derived from an EMBL/GenBank/DDBJ whole genome shotgun (WGS) entry which is preliminary data.</text>
</comment>
<reference evidence="2" key="1">
    <citation type="journal article" date="2022" name="Int. J. Mol. Sci.">
        <title>Draft Genome of Tanacetum Coccineum: Genomic Comparison of Closely Related Tanacetum-Family Plants.</title>
        <authorList>
            <person name="Yamashiro T."/>
            <person name="Shiraishi A."/>
            <person name="Nakayama K."/>
            <person name="Satake H."/>
        </authorList>
    </citation>
    <scope>NUCLEOTIDE SEQUENCE</scope>
</reference>
<dbReference type="Proteomes" id="UP001151760">
    <property type="component" value="Unassembled WGS sequence"/>
</dbReference>
<evidence type="ECO:0000313" key="3">
    <source>
        <dbReference type="Proteomes" id="UP001151760"/>
    </source>
</evidence>
<evidence type="ECO:0000313" key="2">
    <source>
        <dbReference type="EMBL" id="GJS86018.1"/>
    </source>
</evidence>
<feature type="compositionally biased region" description="Basic and acidic residues" evidence="1">
    <location>
        <begin position="475"/>
        <end position="499"/>
    </location>
</feature>
<name>A0ABQ4ZAX8_9ASTR</name>
<accession>A0ABQ4ZAX8</accession>
<organism evidence="2 3">
    <name type="scientific">Tanacetum coccineum</name>
    <dbReference type="NCBI Taxonomy" id="301880"/>
    <lineage>
        <taxon>Eukaryota</taxon>
        <taxon>Viridiplantae</taxon>
        <taxon>Streptophyta</taxon>
        <taxon>Embryophyta</taxon>
        <taxon>Tracheophyta</taxon>
        <taxon>Spermatophyta</taxon>
        <taxon>Magnoliopsida</taxon>
        <taxon>eudicotyledons</taxon>
        <taxon>Gunneridae</taxon>
        <taxon>Pentapetalae</taxon>
        <taxon>asterids</taxon>
        <taxon>campanulids</taxon>
        <taxon>Asterales</taxon>
        <taxon>Asteraceae</taxon>
        <taxon>Asteroideae</taxon>
        <taxon>Anthemideae</taxon>
        <taxon>Anthemidinae</taxon>
        <taxon>Tanacetum</taxon>
    </lineage>
</organism>
<sequence>MVLVLSSTTLTNQAMLESEAYKTYHAYATGEKIPKPKYVKNKADPESSPKKKSAQASKGNRLKISTKVAKPVKKKQPATTSKEKSLNVLSEVALSELNKMYIVHHKNLIQDSQLSRQRFRTMMTTAKDDQIDNDADNEDDDDQNEDNADNEGDDDQDDDNEQTESNNDDDNFVHPKLSNFDEKERQDEYDKEEEWSDDEAYDDKTQGVNEEETNEEDKVNELYKDMYINLEGRDTEMTDAPQTNVQGTQVTKDTYVIITTATPEVPQQSYAIKFSGRCSPSRQFEMPPFSFASRRRHCFDTYLANKRNKAIKNNTRQLQGDKLRTEAQAVNEDFINKIDENMKKIIKEQVKVQVKEQVSKIFSKIKTFVNDQLEDEVLTRSSNQAKTSHAVAANLSELELKKILIDKMENNKSIDKSIQQKTLYKALVNAYETDKDILETYGDIVTFKRRRDDKDEDEEPSVRSNWGSKRRKARKEPESTSASKDKTSKLSGKSKERSKSYNTSTGKSAQAEEPIHADEDLEEPTHQEFNTGFTEDQPVDETTQHPDWFIFGTASAGSTQVSLTPYPTSLIPYRLSSASTMLTNP</sequence>
<feature type="compositionally biased region" description="Basic and acidic residues" evidence="1">
    <location>
        <begin position="179"/>
        <end position="188"/>
    </location>
</feature>
<reference evidence="2" key="2">
    <citation type="submission" date="2022-01" db="EMBL/GenBank/DDBJ databases">
        <authorList>
            <person name="Yamashiro T."/>
            <person name="Shiraishi A."/>
            <person name="Satake H."/>
            <person name="Nakayama K."/>
        </authorList>
    </citation>
    <scope>NUCLEOTIDE SEQUENCE</scope>
</reference>
<evidence type="ECO:0000256" key="1">
    <source>
        <dbReference type="SAM" id="MobiDB-lite"/>
    </source>
</evidence>
<proteinExistence type="predicted"/>
<feature type="region of interest" description="Disordered" evidence="1">
    <location>
        <begin position="124"/>
        <end position="219"/>
    </location>
</feature>
<keyword evidence="3" id="KW-1185">Reference proteome</keyword>
<feature type="region of interest" description="Disordered" evidence="1">
    <location>
        <begin position="451"/>
        <end position="545"/>
    </location>
</feature>
<protein>
    <submittedName>
        <fullName evidence="2">Uncharacterized protein</fullName>
    </submittedName>
</protein>